<organism evidence="2 3">
    <name type="scientific">Tautonia plasticadhaerens</name>
    <dbReference type="NCBI Taxonomy" id="2527974"/>
    <lineage>
        <taxon>Bacteria</taxon>
        <taxon>Pseudomonadati</taxon>
        <taxon>Planctomycetota</taxon>
        <taxon>Planctomycetia</taxon>
        <taxon>Isosphaerales</taxon>
        <taxon>Isosphaeraceae</taxon>
        <taxon>Tautonia</taxon>
    </lineage>
</organism>
<dbReference type="KEGG" id="tpla:ElP_69870"/>
<dbReference type="RefSeq" id="WP_145277988.1">
    <property type="nucleotide sequence ID" value="NZ_CP036426.1"/>
</dbReference>
<keyword evidence="1" id="KW-0812">Transmembrane</keyword>
<gene>
    <name evidence="2" type="ORF">ElP_69870</name>
</gene>
<evidence type="ECO:0000256" key="1">
    <source>
        <dbReference type="SAM" id="Phobius"/>
    </source>
</evidence>
<accession>A0A518HE67</accession>
<reference evidence="2 3" key="1">
    <citation type="submission" date="2019-02" db="EMBL/GenBank/DDBJ databases">
        <title>Deep-cultivation of Planctomycetes and their phenomic and genomic characterization uncovers novel biology.</title>
        <authorList>
            <person name="Wiegand S."/>
            <person name="Jogler M."/>
            <person name="Boedeker C."/>
            <person name="Pinto D."/>
            <person name="Vollmers J."/>
            <person name="Rivas-Marin E."/>
            <person name="Kohn T."/>
            <person name="Peeters S.H."/>
            <person name="Heuer A."/>
            <person name="Rast P."/>
            <person name="Oberbeckmann S."/>
            <person name="Bunk B."/>
            <person name="Jeske O."/>
            <person name="Meyerdierks A."/>
            <person name="Storesund J.E."/>
            <person name="Kallscheuer N."/>
            <person name="Luecker S."/>
            <person name="Lage O.M."/>
            <person name="Pohl T."/>
            <person name="Merkel B.J."/>
            <person name="Hornburger P."/>
            <person name="Mueller R.-W."/>
            <person name="Bruemmer F."/>
            <person name="Labrenz M."/>
            <person name="Spormann A.M."/>
            <person name="Op den Camp H."/>
            <person name="Overmann J."/>
            <person name="Amann R."/>
            <person name="Jetten M.S.M."/>
            <person name="Mascher T."/>
            <person name="Medema M.H."/>
            <person name="Devos D.P."/>
            <person name="Kaster A.-K."/>
            <person name="Ovreas L."/>
            <person name="Rohde M."/>
            <person name="Galperin M.Y."/>
            <person name="Jogler C."/>
        </authorList>
    </citation>
    <scope>NUCLEOTIDE SEQUENCE [LARGE SCALE GENOMIC DNA]</scope>
    <source>
        <strain evidence="2 3">ElP</strain>
    </source>
</reference>
<protein>
    <recommendedName>
        <fullName evidence="4">LysM domain-containing protein</fullName>
    </recommendedName>
</protein>
<dbReference type="EMBL" id="CP036426">
    <property type="protein sequence ID" value="QDV39026.1"/>
    <property type="molecule type" value="Genomic_DNA"/>
</dbReference>
<sequence length="294" mass="31768">MSRIYSNGGYSVTVQDDRSIKVKPGDWISKYASAIYGDPLANWDRFKRKYKNSYADIVDPNRIFAGETIYHPGPLPGEPVTAPVIGPGPVPGDDTPPLRSDFASQLIDWLMSTFIRTDWEVTGTGGGDLSLTFLTGQYATIGITKKSVAVTTWFHALAGGLTVGWPSEGFSVGGSFSTVQFPSLGTILRSPFRRQLTIDDFRHWVIVLEGGANFWFVVGGGSFSLLLFGVTVPVLLLKQIDSFLRYGNLAALRVAFQRFSPSGVAILGGGTLGIPGASVACRGGFMYDRGYFGI</sequence>
<evidence type="ECO:0008006" key="4">
    <source>
        <dbReference type="Google" id="ProtNLM"/>
    </source>
</evidence>
<feature type="transmembrane region" description="Helical" evidence="1">
    <location>
        <begin position="214"/>
        <end position="237"/>
    </location>
</feature>
<dbReference type="OrthoDB" id="9205711at2"/>
<dbReference type="Proteomes" id="UP000317835">
    <property type="component" value="Chromosome"/>
</dbReference>
<name>A0A518HE67_9BACT</name>
<keyword evidence="1" id="KW-1133">Transmembrane helix</keyword>
<keyword evidence="1" id="KW-0472">Membrane</keyword>
<keyword evidence="3" id="KW-1185">Reference proteome</keyword>
<evidence type="ECO:0000313" key="2">
    <source>
        <dbReference type="EMBL" id="QDV39026.1"/>
    </source>
</evidence>
<dbReference type="AlphaFoldDB" id="A0A518HE67"/>
<evidence type="ECO:0000313" key="3">
    <source>
        <dbReference type="Proteomes" id="UP000317835"/>
    </source>
</evidence>
<proteinExistence type="predicted"/>